<dbReference type="NCBIfam" id="TIGR00755">
    <property type="entry name" value="ksgA"/>
    <property type="match status" value="1"/>
</dbReference>
<comment type="caution">
    <text evidence="10">The sequence shown here is derived from an EMBL/GenBank/DDBJ whole genome shotgun (WGS) entry which is preliminary data.</text>
</comment>
<keyword evidence="11" id="KW-1185">Reference proteome</keyword>
<dbReference type="SMART" id="SM00650">
    <property type="entry name" value="rADc"/>
    <property type="match status" value="1"/>
</dbReference>
<feature type="binding site" evidence="7 8">
    <location>
        <position position="30"/>
    </location>
    <ligand>
        <name>S-adenosyl-L-methionine</name>
        <dbReference type="ChEBI" id="CHEBI:59789"/>
    </ligand>
</feature>
<dbReference type="PROSITE" id="PS01131">
    <property type="entry name" value="RRNA_A_DIMETH"/>
    <property type="match status" value="1"/>
</dbReference>
<keyword evidence="6 7" id="KW-0694">RNA-binding</keyword>
<dbReference type="RefSeq" id="WP_213237033.1">
    <property type="nucleotide sequence ID" value="NZ_JAHBCL010000017.1"/>
</dbReference>
<comment type="function">
    <text evidence="7">Specifically dimethylates two adjacent adenosines (A1518 and A1519) in the loop of a conserved hairpin near the 3'-end of 16S rRNA in the 30S particle. May play a critical role in biogenesis of 30S subunits.</text>
</comment>
<feature type="binding site" evidence="7 8">
    <location>
        <position position="76"/>
    </location>
    <ligand>
        <name>S-adenosyl-L-methionine</name>
        <dbReference type="ChEBI" id="CHEBI:59789"/>
    </ligand>
</feature>
<keyword evidence="3 7" id="KW-0489">Methyltransferase</keyword>
<accession>A0ABS5PPR6</accession>
<keyword evidence="4 7" id="KW-0808">Transferase</keyword>
<evidence type="ECO:0000256" key="6">
    <source>
        <dbReference type="ARBA" id="ARBA00022884"/>
    </source>
</evidence>
<evidence type="ECO:0000256" key="4">
    <source>
        <dbReference type="ARBA" id="ARBA00022679"/>
    </source>
</evidence>
<feature type="domain" description="Ribosomal RNA adenine methylase transferase N-terminal" evidence="9">
    <location>
        <begin position="35"/>
        <end position="210"/>
    </location>
</feature>
<protein>
    <recommendedName>
        <fullName evidence="7">Ribosomal RNA small subunit methyltransferase A</fullName>
        <ecNumber evidence="7">2.1.1.182</ecNumber>
    </recommendedName>
    <alternativeName>
        <fullName evidence="7">16S rRNA (adenine(1518)-N(6)/adenine(1519)-N(6))-dimethyltransferase</fullName>
    </alternativeName>
    <alternativeName>
        <fullName evidence="7">16S rRNA dimethyladenosine transferase</fullName>
    </alternativeName>
    <alternativeName>
        <fullName evidence="7">16S rRNA dimethylase</fullName>
    </alternativeName>
    <alternativeName>
        <fullName evidence="7">S-adenosylmethionine-6-N', N'-adenosyl(rRNA) dimethyltransferase</fullName>
    </alternativeName>
</protein>
<dbReference type="InterPro" id="IPR020598">
    <property type="entry name" value="rRNA_Ade_methylase_Trfase_N"/>
</dbReference>
<keyword evidence="2 7" id="KW-0698">rRNA processing</keyword>
<dbReference type="InterPro" id="IPR023165">
    <property type="entry name" value="rRNA_Ade_diMease-like_C"/>
</dbReference>
<gene>
    <name evidence="7 10" type="primary">rsmA</name>
    <name evidence="7" type="synonym">ksgA</name>
    <name evidence="10" type="ORF">KHM83_10830</name>
</gene>
<dbReference type="InterPro" id="IPR001737">
    <property type="entry name" value="KsgA/Erm"/>
</dbReference>
<feature type="binding site" evidence="7 8">
    <location>
        <position position="101"/>
    </location>
    <ligand>
        <name>S-adenosyl-L-methionine</name>
        <dbReference type="ChEBI" id="CHEBI:59789"/>
    </ligand>
</feature>
<dbReference type="Pfam" id="PF00398">
    <property type="entry name" value="RrnaAD"/>
    <property type="match status" value="1"/>
</dbReference>
<keyword evidence="5 7" id="KW-0949">S-adenosyl-L-methionine</keyword>
<proteinExistence type="inferred from homology"/>
<dbReference type="GO" id="GO:0052908">
    <property type="term" value="F:16S rRNA (adenine(1518)-N(6)/adenine(1519)-N(6))-dimethyltransferase activity"/>
    <property type="evidence" value="ECO:0007669"/>
    <property type="project" value="UniProtKB-EC"/>
</dbReference>
<evidence type="ECO:0000256" key="7">
    <source>
        <dbReference type="HAMAP-Rule" id="MF_00607"/>
    </source>
</evidence>
<evidence type="ECO:0000256" key="5">
    <source>
        <dbReference type="ARBA" id="ARBA00022691"/>
    </source>
</evidence>
<dbReference type="EMBL" id="JAHBCL010000017">
    <property type="protein sequence ID" value="MBS7527174.1"/>
    <property type="molecule type" value="Genomic_DNA"/>
</dbReference>
<evidence type="ECO:0000259" key="9">
    <source>
        <dbReference type="SMART" id="SM00650"/>
    </source>
</evidence>
<comment type="similarity">
    <text evidence="7">Belongs to the class I-like SAM-binding methyltransferase superfamily. rRNA adenine N(6)-methyltransferase family. RsmA subfamily.</text>
</comment>
<evidence type="ECO:0000256" key="8">
    <source>
        <dbReference type="PROSITE-ProRule" id="PRU01026"/>
    </source>
</evidence>
<organism evidence="10 11">
    <name type="scientific">Fusibacter paucivorans</name>
    <dbReference type="NCBI Taxonomy" id="76009"/>
    <lineage>
        <taxon>Bacteria</taxon>
        <taxon>Bacillati</taxon>
        <taxon>Bacillota</taxon>
        <taxon>Clostridia</taxon>
        <taxon>Eubacteriales</taxon>
        <taxon>Eubacteriales Family XII. Incertae Sedis</taxon>
        <taxon>Fusibacter</taxon>
    </lineage>
</organism>
<comment type="subcellular location">
    <subcellularLocation>
        <location evidence="7">Cytoplasm</location>
    </subcellularLocation>
</comment>
<feature type="binding site" evidence="7 8">
    <location>
        <position position="55"/>
    </location>
    <ligand>
        <name>S-adenosyl-L-methionine</name>
        <dbReference type="ChEBI" id="CHEBI:59789"/>
    </ligand>
</feature>
<dbReference type="PANTHER" id="PTHR11727:SF7">
    <property type="entry name" value="DIMETHYLADENOSINE TRANSFERASE-RELATED"/>
    <property type="match status" value="1"/>
</dbReference>
<dbReference type="PROSITE" id="PS51689">
    <property type="entry name" value="SAM_RNA_A_N6_MT"/>
    <property type="match status" value="1"/>
</dbReference>
<feature type="binding site" evidence="7 8">
    <location>
        <position position="125"/>
    </location>
    <ligand>
        <name>S-adenosyl-L-methionine</name>
        <dbReference type="ChEBI" id="CHEBI:59789"/>
    </ligand>
</feature>
<sequence length="289" mass="31779">MGKLTSPRTIKDLMARYGFHFSKRLGQNFIIDESVLERIIKGAEIGSEDEILEIGPGIGVMTEALCEHAKRVVAIEIDTSLMPILNETVGHFDNLSIINQDVLKVDLPALIEDAFEGRRPKLVANLPYYVTTPIIMTFLEQRIPISDLVVMIQKEVADRILASPSSPDYGALSVVVQYFTEPSIVTRVSKGSFMPAPKVDSTVIRLKVRETPPVALLDEIIFFNTIRDAFGKRRKTLQNALSSGRLGLTKIEAGEALVEAGIPVNTRGEALDIHAFANLANAVARQKGK</sequence>
<evidence type="ECO:0000256" key="3">
    <source>
        <dbReference type="ARBA" id="ARBA00022603"/>
    </source>
</evidence>
<dbReference type="InterPro" id="IPR020596">
    <property type="entry name" value="rRNA_Ade_Mease_Trfase_CS"/>
</dbReference>
<dbReference type="InterPro" id="IPR011530">
    <property type="entry name" value="rRNA_adenine_dimethylase"/>
</dbReference>
<dbReference type="InterPro" id="IPR029063">
    <property type="entry name" value="SAM-dependent_MTases_sf"/>
</dbReference>
<dbReference type="EC" id="2.1.1.182" evidence="7"/>
<dbReference type="PANTHER" id="PTHR11727">
    <property type="entry name" value="DIMETHYLADENOSINE TRANSFERASE"/>
    <property type="match status" value="1"/>
</dbReference>
<name>A0ABS5PPR6_9FIRM</name>
<evidence type="ECO:0000313" key="10">
    <source>
        <dbReference type="EMBL" id="MBS7527174.1"/>
    </source>
</evidence>
<reference evidence="10 11" key="1">
    <citation type="submission" date="2021-05" db="EMBL/GenBank/DDBJ databases">
        <title>Fusibacter ferrireducens sp. nov., an anaerobic, sulfur- and Fe-reducing bacterium isolated from the mangrove sediment.</title>
        <authorList>
            <person name="Qiu D."/>
        </authorList>
    </citation>
    <scope>NUCLEOTIDE SEQUENCE [LARGE SCALE GENOMIC DNA]</scope>
    <source>
        <strain evidence="10 11">DSM 12116</strain>
    </source>
</reference>
<evidence type="ECO:0000313" key="11">
    <source>
        <dbReference type="Proteomes" id="UP000746471"/>
    </source>
</evidence>
<dbReference type="Gene3D" id="3.40.50.150">
    <property type="entry name" value="Vaccinia Virus protein VP39"/>
    <property type="match status" value="1"/>
</dbReference>
<keyword evidence="1 7" id="KW-0963">Cytoplasm</keyword>
<dbReference type="SUPFAM" id="SSF53335">
    <property type="entry name" value="S-adenosyl-L-methionine-dependent methyltransferases"/>
    <property type="match status" value="1"/>
</dbReference>
<dbReference type="Proteomes" id="UP000746471">
    <property type="component" value="Unassembled WGS sequence"/>
</dbReference>
<evidence type="ECO:0000256" key="2">
    <source>
        <dbReference type="ARBA" id="ARBA00022552"/>
    </source>
</evidence>
<dbReference type="HAMAP" id="MF_00607">
    <property type="entry name" value="16SrRNA_methyltr_A"/>
    <property type="match status" value="1"/>
</dbReference>
<dbReference type="Gene3D" id="1.10.8.100">
    <property type="entry name" value="Ribosomal RNA adenine dimethylase-like, domain 2"/>
    <property type="match status" value="1"/>
</dbReference>
<evidence type="ECO:0000256" key="1">
    <source>
        <dbReference type="ARBA" id="ARBA00022490"/>
    </source>
</evidence>
<feature type="binding site" evidence="7 8">
    <location>
        <position position="28"/>
    </location>
    <ligand>
        <name>S-adenosyl-L-methionine</name>
        <dbReference type="ChEBI" id="CHEBI:59789"/>
    </ligand>
</feature>
<comment type="catalytic activity">
    <reaction evidence="7">
        <text>adenosine(1518)/adenosine(1519) in 16S rRNA + 4 S-adenosyl-L-methionine = N(6)-dimethyladenosine(1518)/N(6)-dimethyladenosine(1519) in 16S rRNA + 4 S-adenosyl-L-homocysteine + 4 H(+)</text>
        <dbReference type="Rhea" id="RHEA:19609"/>
        <dbReference type="Rhea" id="RHEA-COMP:10232"/>
        <dbReference type="Rhea" id="RHEA-COMP:10233"/>
        <dbReference type="ChEBI" id="CHEBI:15378"/>
        <dbReference type="ChEBI" id="CHEBI:57856"/>
        <dbReference type="ChEBI" id="CHEBI:59789"/>
        <dbReference type="ChEBI" id="CHEBI:74411"/>
        <dbReference type="ChEBI" id="CHEBI:74493"/>
        <dbReference type="EC" id="2.1.1.182"/>
    </reaction>
</comment>